<protein>
    <submittedName>
        <fullName evidence="2">Sporulation protein YtfJ</fullName>
    </submittedName>
</protein>
<dbReference type="InterPro" id="IPR014229">
    <property type="entry name" value="Spore_YtfJ"/>
</dbReference>
<evidence type="ECO:0000313" key="3">
    <source>
        <dbReference type="Proteomes" id="UP000184088"/>
    </source>
</evidence>
<dbReference type="PANTHER" id="PTHR39162:SF1">
    <property type="entry name" value="SPORULATION PROTEIN YTFJ"/>
    <property type="match status" value="1"/>
</dbReference>
<dbReference type="NCBIfam" id="TIGR02874">
    <property type="entry name" value="spore_ytfJ"/>
    <property type="match status" value="1"/>
</dbReference>
<reference evidence="2 3" key="1">
    <citation type="submission" date="2016-11" db="EMBL/GenBank/DDBJ databases">
        <authorList>
            <person name="Jaros S."/>
            <person name="Januszkiewicz K."/>
            <person name="Wedrychowicz H."/>
        </authorList>
    </citation>
    <scope>NUCLEOTIDE SEQUENCE [LARGE SCALE GENOMIC DNA]</scope>
    <source>
        <strain evidence="2 3">DSM 17918</strain>
    </source>
</reference>
<feature type="region of interest" description="Disordered" evidence="1">
    <location>
        <begin position="49"/>
        <end position="74"/>
    </location>
</feature>
<dbReference type="EMBL" id="FQVH01000002">
    <property type="protein sequence ID" value="SHE54315.1"/>
    <property type="molecule type" value="Genomic_DNA"/>
</dbReference>
<gene>
    <name evidence="2" type="ORF">SAMN02746089_00437</name>
</gene>
<keyword evidence="3" id="KW-1185">Reference proteome</keyword>
<evidence type="ECO:0000256" key="1">
    <source>
        <dbReference type="SAM" id="MobiDB-lite"/>
    </source>
</evidence>
<organism evidence="2 3">
    <name type="scientific">Caldanaerobius fijiensis DSM 17918</name>
    <dbReference type="NCBI Taxonomy" id="1121256"/>
    <lineage>
        <taxon>Bacteria</taxon>
        <taxon>Bacillati</taxon>
        <taxon>Bacillota</taxon>
        <taxon>Clostridia</taxon>
        <taxon>Thermoanaerobacterales</taxon>
        <taxon>Thermoanaerobacteraceae</taxon>
        <taxon>Caldanaerobius</taxon>
    </lineage>
</organism>
<dbReference type="Pfam" id="PF09579">
    <property type="entry name" value="Spore_YtfJ"/>
    <property type="match status" value="1"/>
</dbReference>
<dbReference type="PANTHER" id="PTHR39162">
    <property type="entry name" value="GLL3345 PROTEIN"/>
    <property type="match status" value="1"/>
</dbReference>
<sequence length="142" mass="15250">MKTTMESLKDMVDVNKIVGDPVETPDGSVIIPISKLSFGYAAGGGEYEVQKQKKKNESEQQSNQSEGSDKMAYQKPFAGGSGAGVTVKPIAFLVVGQGQIKLLPVDTNVTADKIIDLIPALIDDIQEFFNLKTKKTNTTVVS</sequence>
<feature type="compositionally biased region" description="Basic and acidic residues" evidence="1">
    <location>
        <begin position="49"/>
        <end position="58"/>
    </location>
</feature>
<dbReference type="AlphaFoldDB" id="A0A1M4UC69"/>
<dbReference type="PIRSF" id="PIRSF021377">
    <property type="entry name" value="YtfJ"/>
    <property type="match status" value="1"/>
</dbReference>
<dbReference type="Proteomes" id="UP000184088">
    <property type="component" value="Unassembled WGS sequence"/>
</dbReference>
<dbReference type="STRING" id="1121256.SAMN02746089_00437"/>
<name>A0A1M4UC69_9THEO</name>
<accession>A0A1M4UC69</accession>
<proteinExistence type="predicted"/>
<evidence type="ECO:0000313" key="2">
    <source>
        <dbReference type="EMBL" id="SHE54315.1"/>
    </source>
</evidence>